<dbReference type="PANTHER" id="PTHR31616:SF10">
    <property type="entry name" value="TREHALASE"/>
    <property type="match status" value="1"/>
</dbReference>
<organism evidence="3 4">
    <name type="scientific">Haloactinopolyspora alba</name>
    <dbReference type="NCBI Taxonomy" id="648780"/>
    <lineage>
        <taxon>Bacteria</taxon>
        <taxon>Bacillati</taxon>
        <taxon>Actinomycetota</taxon>
        <taxon>Actinomycetes</taxon>
        <taxon>Jiangellales</taxon>
        <taxon>Jiangellaceae</taxon>
        <taxon>Haloactinopolyspora</taxon>
    </lineage>
</organism>
<accession>A0A2P8DZQ4</accession>
<dbReference type="InterPro" id="IPR012341">
    <property type="entry name" value="6hp_glycosidase-like_sf"/>
</dbReference>
<feature type="domain" description="Trehalase-like N-terminal" evidence="2">
    <location>
        <begin position="15"/>
        <end position="196"/>
    </location>
</feature>
<protein>
    <submittedName>
        <fullName evidence="3">GH15 family glucan-1,4-alpha-glucosidase</fullName>
    </submittedName>
</protein>
<dbReference type="InterPro" id="IPR011613">
    <property type="entry name" value="GH15-like"/>
</dbReference>
<dbReference type="Proteomes" id="UP000243528">
    <property type="component" value="Unassembled WGS sequence"/>
</dbReference>
<sequence length="586" mass="63914">MAVPPDIRPEVLREYALLADGERGALIGPRGDIVWMCAPGWDSDAVFSALIGGAGTYAVSPRDRWYVWGGYYEVGSLIWHSRWMTSSGAIECREALAFPGDPHTAVMLRRVHANDDEAAEVDVVLDPRAGFGRHAMRQLHRNDDTWTARVGPLHLRWSGAAAARERDGALACTLVVPAGQTHDLILELSDQPLADQPVDASASWEATEHRWKGTMPDLSTVIARRDARHAVAVLRGMTSRHGGMAAAATTSLPERSEAGRNYDYRYSWIRDQCYAGQAAAVAGVSDLLDNAVEFIAQRILDDGPSLRPAYTVDGGPVPDEHTLRRVIGYPGGGNRAGNRVGHQFQLDAFGEALLLFAAAARDDRLGTEHWRAVEAAVAAIEERMNDEGAGVWELHDDRWTHSRLICATGLRAAAAAGAARSQAAAWTSLADTIVADTAKDSLHPTGRWQRTPTDPGVDVALLLPVIREGLDPGDTRSIATLDAVRTELTQDGYVYRFRHDQRPLYEAEGAFLLCGFVTAMADHQQGREVQARAWFERNRAACGPAGLYSEEYDVNQRQLRGNLPQAFVHAMLLEAACRLAQPSTAP</sequence>
<dbReference type="EMBL" id="PYGE01000009">
    <property type="protein sequence ID" value="PSL02702.1"/>
    <property type="molecule type" value="Genomic_DNA"/>
</dbReference>
<dbReference type="Pfam" id="PF19291">
    <property type="entry name" value="TREH_N"/>
    <property type="match status" value="1"/>
</dbReference>
<reference evidence="3 4" key="1">
    <citation type="submission" date="2018-03" db="EMBL/GenBank/DDBJ databases">
        <title>Genomic Encyclopedia of Archaeal and Bacterial Type Strains, Phase II (KMG-II): from individual species to whole genera.</title>
        <authorList>
            <person name="Goeker M."/>
        </authorList>
    </citation>
    <scope>NUCLEOTIDE SEQUENCE [LARGE SCALE GENOMIC DNA]</scope>
    <source>
        <strain evidence="3 4">DSM 45211</strain>
    </source>
</reference>
<evidence type="ECO:0000259" key="2">
    <source>
        <dbReference type="Pfam" id="PF19291"/>
    </source>
</evidence>
<gene>
    <name evidence="3" type="ORF">CLV30_1097</name>
</gene>
<keyword evidence="4" id="KW-1185">Reference proteome</keyword>
<evidence type="ECO:0000313" key="3">
    <source>
        <dbReference type="EMBL" id="PSL02702.1"/>
    </source>
</evidence>
<evidence type="ECO:0000313" key="4">
    <source>
        <dbReference type="Proteomes" id="UP000243528"/>
    </source>
</evidence>
<name>A0A2P8DZQ4_9ACTN</name>
<comment type="caution">
    <text evidence="3">The sequence shown here is derived from an EMBL/GenBank/DDBJ whole genome shotgun (WGS) entry which is preliminary data.</text>
</comment>
<dbReference type="PANTHER" id="PTHR31616">
    <property type="entry name" value="TREHALASE"/>
    <property type="match status" value="1"/>
</dbReference>
<feature type="domain" description="GH15-like" evidence="1">
    <location>
        <begin position="241"/>
        <end position="576"/>
    </location>
</feature>
<proteinExistence type="predicted"/>
<dbReference type="Gene3D" id="1.50.10.10">
    <property type="match status" value="1"/>
</dbReference>
<dbReference type="InterPro" id="IPR008928">
    <property type="entry name" value="6-hairpin_glycosidase_sf"/>
</dbReference>
<dbReference type="SUPFAM" id="SSF48208">
    <property type="entry name" value="Six-hairpin glycosidases"/>
    <property type="match status" value="1"/>
</dbReference>
<dbReference type="GO" id="GO:0015927">
    <property type="term" value="F:trehalase activity"/>
    <property type="evidence" value="ECO:0007669"/>
    <property type="project" value="TreeGrafter"/>
</dbReference>
<dbReference type="GO" id="GO:0005993">
    <property type="term" value="P:trehalose catabolic process"/>
    <property type="evidence" value="ECO:0007669"/>
    <property type="project" value="TreeGrafter"/>
</dbReference>
<evidence type="ECO:0000259" key="1">
    <source>
        <dbReference type="Pfam" id="PF00723"/>
    </source>
</evidence>
<dbReference type="OrthoDB" id="3902805at2"/>
<dbReference type="InterPro" id="IPR045582">
    <property type="entry name" value="Trehalase-like_N"/>
</dbReference>
<dbReference type="AlphaFoldDB" id="A0A2P8DZQ4"/>
<dbReference type="Pfam" id="PF00723">
    <property type="entry name" value="Glyco_hydro_15"/>
    <property type="match status" value="1"/>
</dbReference>
<dbReference type="RefSeq" id="WP_106537713.1">
    <property type="nucleotide sequence ID" value="NZ_PYGE01000009.1"/>
</dbReference>